<feature type="domain" description="Photolyase/cryptochrome alpha/beta" evidence="2">
    <location>
        <begin position="44"/>
        <end position="168"/>
    </location>
</feature>
<comment type="caution">
    <text evidence="3">The sequence shown here is derived from an EMBL/GenBank/DDBJ whole genome shotgun (WGS) entry which is preliminary data.</text>
</comment>
<keyword evidence="4" id="KW-1185">Reference proteome</keyword>
<dbReference type="EMBL" id="JANAVB010011394">
    <property type="protein sequence ID" value="KAJ6837609.1"/>
    <property type="molecule type" value="Genomic_DNA"/>
</dbReference>
<dbReference type="Pfam" id="PF00875">
    <property type="entry name" value="DNA_photolyase"/>
    <property type="match status" value="1"/>
</dbReference>
<dbReference type="SUPFAM" id="SSF53474">
    <property type="entry name" value="alpha/beta-Hydrolases"/>
    <property type="match status" value="1"/>
</dbReference>
<dbReference type="Gene3D" id="3.40.50.620">
    <property type="entry name" value="HUPs"/>
    <property type="match status" value="1"/>
</dbReference>
<dbReference type="Gene3D" id="3.40.50.1820">
    <property type="entry name" value="alpha/beta hydrolase"/>
    <property type="match status" value="1"/>
</dbReference>
<proteinExistence type="predicted"/>
<dbReference type="InterPro" id="IPR036155">
    <property type="entry name" value="Crypto/Photolyase_N_sf"/>
</dbReference>
<evidence type="ECO:0000259" key="2">
    <source>
        <dbReference type="PROSITE" id="PS51645"/>
    </source>
</evidence>
<gene>
    <name evidence="3" type="ORF">M6B38_119760</name>
</gene>
<dbReference type="AlphaFoldDB" id="A0AAX6H9A3"/>
<evidence type="ECO:0000313" key="4">
    <source>
        <dbReference type="Proteomes" id="UP001140949"/>
    </source>
</evidence>
<dbReference type="Pfam" id="PF00561">
    <property type="entry name" value="Abhydrolase_1"/>
    <property type="match status" value="1"/>
</dbReference>
<evidence type="ECO:0000256" key="1">
    <source>
        <dbReference type="SAM" id="MobiDB-lite"/>
    </source>
</evidence>
<feature type="region of interest" description="Disordered" evidence="1">
    <location>
        <begin position="1"/>
        <end position="32"/>
    </location>
</feature>
<feature type="compositionally biased region" description="Polar residues" evidence="1">
    <location>
        <begin position="1"/>
        <end position="10"/>
    </location>
</feature>
<sequence length="702" mass="78462">MASFSPSSLHGPTRPRFLSRSPGDRRSPRSRRRRTLFCRAAAEGAAVVWMKRDLRLDDHPGLAAAAAEGRRAVVPVYVFDRRILSGFSDEMLELLLFALEDLRKVLKDQGSDLLICFGSAEDVILKLVNEVKATHVFVEDEVEYNLRRVVDAVKSSFSSVEFSWGDPNFVFWRTPFYDVENSKDLPASFNGFQKLKLSLSNPISSPSLPHLNMELDRGTLPSFDDVKKYLNGNLNEEDDTWSSLKEMSAEAILRKARKGQAVEETGIVNGIESFEVANNARWTLAKSVFASQKGNLVRGGTDTVLNGLAAYLRYLEGTSRDDYQELHEKLLMAETRGGASFGTLFGPSLYLGTISRRRIHYEAIKYEKERNAGFVSPFGYSAASVAAAVETVCSMEWYQLLALRSQTRNEAIYPVRIWNWKGYLIQYTVVGDDGPPILFVHGFGAFLEHFRDNISSMADSGHRVWGITLLGFGRSEKPNFVYSELMWAELLRDFIVDVVGEPVHLVGNSIGGYFSASVAGLWPSLAKSLVLINTAGSVVPDYSRLPLVEARKTSGTGIAWLGSRLLLLYLRLRAGNILKNCYPNNTRRADDWLINEIVRSSYDPGVLVVLESVFNFNLSVPLNYFLDSFGGKVLVIQGMKDPLSNSKLRLSKIRENCGWTTIRELDAGHCPHDEVPDEVNSILGEWTRTVETESKLETAKAM</sequence>
<dbReference type="PRINTS" id="PR00111">
    <property type="entry name" value="ABHYDROLASE"/>
</dbReference>
<dbReference type="PROSITE" id="PS51645">
    <property type="entry name" value="PHR_CRY_ALPHA_BETA"/>
    <property type="match status" value="1"/>
</dbReference>
<organism evidence="3 4">
    <name type="scientific">Iris pallida</name>
    <name type="common">Sweet iris</name>
    <dbReference type="NCBI Taxonomy" id="29817"/>
    <lineage>
        <taxon>Eukaryota</taxon>
        <taxon>Viridiplantae</taxon>
        <taxon>Streptophyta</taxon>
        <taxon>Embryophyta</taxon>
        <taxon>Tracheophyta</taxon>
        <taxon>Spermatophyta</taxon>
        <taxon>Magnoliopsida</taxon>
        <taxon>Liliopsida</taxon>
        <taxon>Asparagales</taxon>
        <taxon>Iridaceae</taxon>
        <taxon>Iridoideae</taxon>
        <taxon>Irideae</taxon>
        <taxon>Iris</taxon>
    </lineage>
</organism>
<dbReference type="InterPro" id="IPR014729">
    <property type="entry name" value="Rossmann-like_a/b/a_fold"/>
</dbReference>
<reference evidence="3" key="1">
    <citation type="journal article" date="2023" name="GigaByte">
        <title>Genome assembly of the bearded iris, Iris pallida Lam.</title>
        <authorList>
            <person name="Bruccoleri R.E."/>
            <person name="Oakeley E.J."/>
            <person name="Faust A.M.E."/>
            <person name="Altorfer M."/>
            <person name="Dessus-Babus S."/>
            <person name="Burckhardt D."/>
            <person name="Oertli M."/>
            <person name="Naumann U."/>
            <person name="Petersen F."/>
            <person name="Wong J."/>
        </authorList>
    </citation>
    <scope>NUCLEOTIDE SEQUENCE</scope>
    <source>
        <strain evidence="3">GSM-AAB239-AS_SAM_17_03QT</strain>
    </source>
</reference>
<name>A0AAX6H9A3_IRIPA</name>
<dbReference type="PANTHER" id="PTHR47832:SF1">
    <property type="entry name" value="DNA PHOTOLYASE"/>
    <property type="match status" value="1"/>
</dbReference>
<protein>
    <recommendedName>
        <fullName evidence="2">Photolyase/cryptochrome alpha/beta domain-containing protein</fullName>
    </recommendedName>
</protein>
<reference evidence="3" key="2">
    <citation type="submission" date="2023-04" db="EMBL/GenBank/DDBJ databases">
        <authorList>
            <person name="Bruccoleri R.E."/>
            <person name="Oakeley E.J."/>
            <person name="Faust A.-M."/>
            <person name="Dessus-Babus S."/>
            <person name="Altorfer M."/>
            <person name="Burckhardt D."/>
            <person name="Oertli M."/>
            <person name="Naumann U."/>
            <person name="Petersen F."/>
            <person name="Wong J."/>
        </authorList>
    </citation>
    <scope>NUCLEOTIDE SEQUENCE</scope>
    <source>
        <strain evidence="3">GSM-AAB239-AS_SAM_17_03QT</strain>
        <tissue evidence="3">Leaf</tissue>
    </source>
</reference>
<dbReference type="InterPro" id="IPR000073">
    <property type="entry name" value="AB_hydrolase_1"/>
</dbReference>
<dbReference type="PANTHER" id="PTHR47832">
    <property type="entry name" value="DNA PHOTOLYASE"/>
    <property type="match status" value="1"/>
</dbReference>
<evidence type="ECO:0000313" key="3">
    <source>
        <dbReference type="EMBL" id="KAJ6837609.1"/>
    </source>
</evidence>
<dbReference type="InterPro" id="IPR006050">
    <property type="entry name" value="DNA_photolyase_N"/>
</dbReference>
<dbReference type="SUPFAM" id="SSF52425">
    <property type="entry name" value="Cryptochrome/photolyase, N-terminal domain"/>
    <property type="match status" value="1"/>
</dbReference>
<dbReference type="InterPro" id="IPR029058">
    <property type="entry name" value="AB_hydrolase_fold"/>
</dbReference>
<dbReference type="Proteomes" id="UP001140949">
    <property type="component" value="Unassembled WGS sequence"/>
</dbReference>
<accession>A0AAX6H9A3</accession>